<sequence>MKYLQYLSCLIIILLVGCNEVDPKGEKDVQKFVQQWNQDHTPLKAPYLESCYMPTVNYYGKQQTRVQVLQDKQWLFQQFPDYTQRIVNNQLDITKTEGTYLVTFTKRVTYNGQEADYPAYLSLMVRNGNFKILREGVAENAKNTNAPIFPNARNNKAYLSKTRQLFGDFNGDGLSDFATVISPETTTTANNTVVCNDDCNSRIIFSNKDIKDIVIQGAYKSQLDNLQDLNNDQADEIGFWDIKPSTKTLYVYDAYNNRLLTQPIVINTAIHKNLKLIDVFKKTGPNKITITKSVQENGKWVLKSEVIRLD</sequence>
<dbReference type="OrthoDB" id="637392at2"/>
<dbReference type="Proteomes" id="UP000198705">
    <property type="component" value="Unassembled WGS sequence"/>
</dbReference>
<accession>A0A1I5AWS0</accession>
<name>A0A1I5AWS0_9FLAO</name>
<dbReference type="InterPro" id="IPR028994">
    <property type="entry name" value="Integrin_alpha_N"/>
</dbReference>
<protein>
    <submittedName>
        <fullName evidence="1">Uncharacterized protein</fullName>
    </submittedName>
</protein>
<reference evidence="2" key="1">
    <citation type="submission" date="2016-10" db="EMBL/GenBank/DDBJ databases">
        <authorList>
            <person name="Varghese N."/>
            <person name="Submissions S."/>
        </authorList>
    </citation>
    <scope>NUCLEOTIDE SEQUENCE [LARGE SCALE GENOMIC DNA]</scope>
    <source>
        <strain evidence="2">DSM 23925</strain>
    </source>
</reference>
<evidence type="ECO:0000313" key="1">
    <source>
        <dbReference type="EMBL" id="SFN66669.1"/>
    </source>
</evidence>
<proteinExistence type="predicted"/>
<organism evidence="1 2">
    <name type="scientific">Bizionia echini</name>
    <dbReference type="NCBI Taxonomy" id="649333"/>
    <lineage>
        <taxon>Bacteria</taxon>
        <taxon>Pseudomonadati</taxon>
        <taxon>Bacteroidota</taxon>
        <taxon>Flavobacteriia</taxon>
        <taxon>Flavobacteriales</taxon>
        <taxon>Flavobacteriaceae</taxon>
        <taxon>Bizionia</taxon>
    </lineage>
</organism>
<dbReference type="EMBL" id="FOVN01000002">
    <property type="protein sequence ID" value="SFN66669.1"/>
    <property type="molecule type" value="Genomic_DNA"/>
</dbReference>
<dbReference type="RefSeq" id="WP_092207163.1">
    <property type="nucleotide sequence ID" value="NZ_FOVN01000002.1"/>
</dbReference>
<gene>
    <name evidence="1" type="ORF">SAMN04487989_102322</name>
</gene>
<dbReference type="PROSITE" id="PS51257">
    <property type="entry name" value="PROKAR_LIPOPROTEIN"/>
    <property type="match status" value="1"/>
</dbReference>
<dbReference type="SUPFAM" id="SSF69318">
    <property type="entry name" value="Integrin alpha N-terminal domain"/>
    <property type="match status" value="1"/>
</dbReference>
<keyword evidence="2" id="KW-1185">Reference proteome</keyword>
<dbReference type="AlphaFoldDB" id="A0A1I5AWS0"/>
<evidence type="ECO:0000313" key="2">
    <source>
        <dbReference type="Proteomes" id="UP000198705"/>
    </source>
</evidence>